<dbReference type="EMBL" id="DVOE01000069">
    <property type="protein sequence ID" value="HIU99096.1"/>
    <property type="molecule type" value="Genomic_DNA"/>
</dbReference>
<reference evidence="3" key="2">
    <citation type="journal article" date="2021" name="PeerJ">
        <title>Extensive microbial diversity within the chicken gut microbiome revealed by metagenomics and culture.</title>
        <authorList>
            <person name="Gilroy R."/>
            <person name="Ravi A."/>
            <person name="Getino M."/>
            <person name="Pursley I."/>
            <person name="Horton D.L."/>
            <person name="Alikhan N.F."/>
            <person name="Baker D."/>
            <person name="Gharbi K."/>
            <person name="Hall N."/>
            <person name="Watson M."/>
            <person name="Adriaenssens E.M."/>
            <person name="Foster-Nyarko E."/>
            <person name="Jarju S."/>
            <person name="Secka A."/>
            <person name="Antonio M."/>
            <person name="Oren A."/>
            <person name="Chaudhuri R.R."/>
            <person name="La Ragione R."/>
            <person name="Hildebrand F."/>
            <person name="Pallen M.J."/>
        </authorList>
    </citation>
    <scope>NUCLEOTIDE SEQUENCE</scope>
    <source>
        <strain evidence="3">10406</strain>
    </source>
</reference>
<dbReference type="AlphaFoldDB" id="A0A9D1SWS6"/>
<keyword evidence="2" id="KW-1133">Transmembrane helix</keyword>
<proteinExistence type="predicted"/>
<name>A0A9D1SWS6_9FIRM</name>
<accession>A0A9D1SWS6</accession>
<protein>
    <submittedName>
        <fullName evidence="3">Uncharacterized protein</fullName>
    </submittedName>
</protein>
<sequence length="108" mass="11811">MKDFAGSYIKWYDGLGKVAKLLLCLLWDIPSNLRRFSESALRSSTLGMILAVVLAIFGGWLLFVIDIVCIAVKDKVYWLGDLGINDGGSDPASPEDKDADKGENDENA</sequence>
<feature type="region of interest" description="Disordered" evidence="1">
    <location>
        <begin position="84"/>
        <end position="108"/>
    </location>
</feature>
<evidence type="ECO:0000313" key="4">
    <source>
        <dbReference type="Proteomes" id="UP000886857"/>
    </source>
</evidence>
<evidence type="ECO:0000256" key="1">
    <source>
        <dbReference type="SAM" id="MobiDB-lite"/>
    </source>
</evidence>
<feature type="transmembrane region" description="Helical" evidence="2">
    <location>
        <begin position="46"/>
        <end position="72"/>
    </location>
</feature>
<organism evidence="3 4">
    <name type="scientific">Candidatus Limadaptatus stercoripullorum</name>
    <dbReference type="NCBI Taxonomy" id="2840846"/>
    <lineage>
        <taxon>Bacteria</taxon>
        <taxon>Bacillati</taxon>
        <taxon>Bacillota</taxon>
        <taxon>Clostridia</taxon>
        <taxon>Eubacteriales</taxon>
        <taxon>Candidatus Limadaptatus</taxon>
    </lineage>
</organism>
<feature type="compositionally biased region" description="Basic and acidic residues" evidence="1">
    <location>
        <begin position="94"/>
        <end position="108"/>
    </location>
</feature>
<keyword evidence="2" id="KW-0472">Membrane</keyword>
<reference evidence="3" key="1">
    <citation type="submission" date="2020-10" db="EMBL/GenBank/DDBJ databases">
        <authorList>
            <person name="Gilroy R."/>
        </authorList>
    </citation>
    <scope>NUCLEOTIDE SEQUENCE</scope>
    <source>
        <strain evidence="3">10406</strain>
    </source>
</reference>
<dbReference type="Proteomes" id="UP000886857">
    <property type="component" value="Unassembled WGS sequence"/>
</dbReference>
<gene>
    <name evidence="3" type="ORF">IAC73_04580</name>
</gene>
<keyword evidence="2" id="KW-0812">Transmembrane</keyword>
<evidence type="ECO:0000256" key="2">
    <source>
        <dbReference type="SAM" id="Phobius"/>
    </source>
</evidence>
<evidence type="ECO:0000313" key="3">
    <source>
        <dbReference type="EMBL" id="HIU99096.1"/>
    </source>
</evidence>
<comment type="caution">
    <text evidence="3">The sequence shown here is derived from an EMBL/GenBank/DDBJ whole genome shotgun (WGS) entry which is preliminary data.</text>
</comment>